<protein>
    <submittedName>
        <fullName evidence="3">Unannotated protein</fullName>
    </submittedName>
</protein>
<dbReference type="Pfam" id="PF02348">
    <property type="entry name" value="CTP_transf_3"/>
    <property type="match status" value="1"/>
</dbReference>
<dbReference type="NCBIfam" id="NF003952">
    <property type="entry name" value="PRK05450.1-5"/>
    <property type="match status" value="1"/>
</dbReference>
<dbReference type="NCBIfam" id="NF009905">
    <property type="entry name" value="PRK13368.1"/>
    <property type="match status" value="1"/>
</dbReference>
<dbReference type="GO" id="GO:0005829">
    <property type="term" value="C:cytosol"/>
    <property type="evidence" value="ECO:0007669"/>
    <property type="project" value="TreeGrafter"/>
</dbReference>
<dbReference type="Gene3D" id="3.90.550.10">
    <property type="entry name" value="Spore Coat Polysaccharide Biosynthesis Protein SpsA, Chain A"/>
    <property type="match status" value="1"/>
</dbReference>
<dbReference type="PANTHER" id="PTHR42866">
    <property type="entry name" value="3-DEOXY-MANNO-OCTULOSONATE CYTIDYLYLTRANSFERASE"/>
    <property type="match status" value="1"/>
</dbReference>
<name>A0A6J6MNV1_9ZZZZ</name>
<evidence type="ECO:0000256" key="1">
    <source>
        <dbReference type="ARBA" id="ARBA00022679"/>
    </source>
</evidence>
<dbReference type="SUPFAM" id="SSF53448">
    <property type="entry name" value="Nucleotide-diphospho-sugar transferases"/>
    <property type="match status" value="1"/>
</dbReference>
<dbReference type="CDD" id="cd02517">
    <property type="entry name" value="CMP-KDO-Synthetase"/>
    <property type="match status" value="1"/>
</dbReference>
<keyword evidence="2" id="KW-0548">Nucleotidyltransferase</keyword>
<reference evidence="3" key="1">
    <citation type="submission" date="2020-05" db="EMBL/GenBank/DDBJ databases">
        <authorList>
            <person name="Chiriac C."/>
            <person name="Salcher M."/>
            <person name="Ghai R."/>
            <person name="Kavagutti S V."/>
        </authorList>
    </citation>
    <scope>NUCLEOTIDE SEQUENCE</scope>
</reference>
<dbReference type="InterPro" id="IPR029044">
    <property type="entry name" value="Nucleotide-diphossugar_trans"/>
</dbReference>
<accession>A0A6J6MNV1</accession>
<proteinExistence type="predicted"/>
<dbReference type="InterPro" id="IPR004528">
    <property type="entry name" value="KdsB"/>
</dbReference>
<dbReference type="GO" id="GO:0008690">
    <property type="term" value="F:3-deoxy-manno-octulosonate cytidylyltransferase activity"/>
    <property type="evidence" value="ECO:0007669"/>
    <property type="project" value="InterPro"/>
</dbReference>
<organism evidence="3">
    <name type="scientific">freshwater metagenome</name>
    <dbReference type="NCBI Taxonomy" id="449393"/>
    <lineage>
        <taxon>unclassified sequences</taxon>
        <taxon>metagenomes</taxon>
        <taxon>ecological metagenomes</taxon>
    </lineage>
</organism>
<evidence type="ECO:0000256" key="2">
    <source>
        <dbReference type="ARBA" id="ARBA00022695"/>
    </source>
</evidence>
<dbReference type="InterPro" id="IPR003329">
    <property type="entry name" value="Cytidylyl_trans"/>
</dbReference>
<dbReference type="AlphaFoldDB" id="A0A6J6MNV1"/>
<evidence type="ECO:0000313" key="3">
    <source>
        <dbReference type="EMBL" id="CAB4675737.1"/>
    </source>
</evidence>
<sequence>MKIIAIIPARLASTRFPNKPLAQILGKSMIQHIVERVKLCHEIDEVVVATCDQEIVDHVQSLGYKAIITSNLHERASDRCAEAISKIENADSTSFDIVVMVQGDEPMTDPRMLSDVLQPFTDTPKLEVVNLYADIQPGEFNSPNCVKVVMDLVGNALYMSRAPIPVSTDGVERPSGKQLGLIAFRRGALQKFTELEPTPLEIYESVDMLRYLEHGIKIRMQRTTYRTHAVDIPADIVEVERLMKLKTN</sequence>
<dbReference type="EMBL" id="CAEZWU010000172">
    <property type="protein sequence ID" value="CAB4675737.1"/>
    <property type="molecule type" value="Genomic_DNA"/>
</dbReference>
<dbReference type="PANTHER" id="PTHR42866:SF2">
    <property type="entry name" value="3-DEOXY-MANNO-OCTULOSONATE CYTIDYLYLTRANSFERASE, MITOCHONDRIAL"/>
    <property type="match status" value="1"/>
</dbReference>
<keyword evidence="1" id="KW-0808">Transferase</keyword>
<gene>
    <name evidence="3" type="ORF">UFOPK2292_01068</name>
</gene>